<evidence type="ECO:0000256" key="2">
    <source>
        <dbReference type="ARBA" id="ARBA00008316"/>
    </source>
</evidence>
<dbReference type="PRINTS" id="PR01467">
    <property type="entry name" value="ARGREPRESSOR"/>
</dbReference>
<dbReference type="InterPro" id="IPR036388">
    <property type="entry name" value="WH-like_DNA-bd_sf"/>
</dbReference>
<keyword evidence="7" id="KW-0055">Arginine biosynthesis</keyword>
<dbReference type="Proteomes" id="UP000297454">
    <property type="component" value="Unassembled WGS sequence"/>
</dbReference>
<dbReference type="AlphaFoldDB" id="A0A4V3IY62"/>
<evidence type="ECO:0000259" key="8">
    <source>
        <dbReference type="Pfam" id="PF01316"/>
    </source>
</evidence>
<dbReference type="Pfam" id="PF02863">
    <property type="entry name" value="Arg_repressor_C"/>
    <property type="match status" value="1"/>
</dbReference>
<dbReference type="PANTHER" id="PTHR34471">
    <property type="entry name" value="ARGININE REPRESSOR"/>
    <property type="match status" value="1"/>
</dbReference>
<evidence type="ECO:0000256" key="5">
    <source>
        <dbReference type="ARBA" id="ARBA00023125"/>
    </source>
</evidence>
<keyword evidence="5 7" id="KW-0238">DNA-binding</keyword>
<protein>
    <recommendedName>
        <fullName evidence="7">Arginine repressor</fullName>
    </recommendedName>
</protein>
<organism evidence="10 11">
    <name type="scientific">Helcococcus ovis</name>
    <dbReference type="NCBI Taxonomy" id="72026"/>
    <lineage>
        <taxon>Bacteria</taxon>
        <taxon>Bacillati</taxon>
        <taxon>Bacillota</taxon>
        <taxon>Tissierellia</taxon>
        <taxon>Tissierellales</taxon>
        <taxon>Peptoniphilaceae</taxon>
        <taxon>Helcococcus</taxon>
    </lineage>
</organism>
<dbReference type="GO" id="GO:0006526">
    <property type="term" value="P:L-arginine biosynthetic process"/>
    <property type="evidence" value="ECO:0007669"/>
    <property type="project" value="UniProtKB-UniPathway"/>
</dbReference>
<comment type="function">
    <text evidence="7">Regulates arginine biosynthesis genes.</text>
</comment>
<comment type="subcellular location">
    <subcellularLocation>
        <location evidence="1 7">Cytoplasm</location>
    </subcellularLocation>
</comment>
<dbReference type="InterPro" id="IPR036251">
    <property type="entry name" value="Arg_repress_C_sf"/>
</dbReference>
<gene>
    <name evidence="7 10" type="primary">argR</name>
    <name evidence="10" type="ORF">EQF91_06930</name>
</gene>
<dbReference type="GO" id="GO:0005737">
    <property type="term" value="C:cytoplasm"/>
    <property type="evidence" value="ECO:0007669"/>
    <property type="project" value="UniProtKB-SubCell"/>
</dbReference>
<dbReference type="GO" id="GO:0003700">
    <property type="term" value="F:DNA-binding transcription factor activity"/>
    <property type="evidence" value="ECO:0007669"/>
    <property type="project" value="UniProtKB-UniRule"/>
</dbReference>
<dbReference type="SUPFAM" id="SSF55252">
    <property type="entry name" value="C-terminal domain of arginine repressor"/>
    <property type="match status" value="1"/>
</dbReference>
<evidence type="ECO:0000256" key="3">
    <source>
        <dbReference type="ARBA" id="ARBA00022490"/>
    </source>
</evidence>
<dbReference type="Gene3D" id="1.10.10.10">
    <property type="entry name" value="Winged helix-like DNA-binding domain superfamily/Winged helix DNA-binding domain"/>
    <property type="match status" value="1"/>
</dbReference>
<keyword evidence="7" id="KW-0678">Repressor</keyword>
<dbReference type="HAMAP" id="MF_00173">
    <property type="entry name" value="Arg_repressor"/>
    <property type="match status" value="1"/>
</dbReference>
<dbReference type="GeneID" id="97030889"/>
<dbReference type="Gene3D" id="3.30.1360.40">
    <property type="match status" value="1"/>
</dbReference>
<dbReference type="InterPro" id="IPR020899">
    <property type="entry name" value="Arg_repress_C"/>
</dbReference>
<feature type="domain" description="Arginine repressor C-terminal" evidence="9">
    <location>
        <begin position="80"/>
        <end position="146"/>
    </location>
</feature>
<evidence type="ECO:0000256" key="4">
    <source>
        <dbReference type="ARBA" id="ARBA00023015"/>
    </source>
</evidence>
<dbReference type="GO" id="GO:1900079">
    <property type="term" value="P:regulation of arginine biosynthetic process"/>
    <property type="evidence" value="ECO:0007669"/>
    <property type="project" value="UniProtKB-UniRule"/>
</dbReference>
<keyword evidence="7" id="KW-0028">Amino-acid biosynthesis</keyword>
<dbReference type="InterPro" id="IPR020900">
    <property type="entry name" value="Arg_repress_DNA-bd"/>
</dbReference>
<evidence type="ECO:0000256" key="7">
    <source>
        <dbReference type="HAMAP-Rule" id="MF_00173"/>
    </source>
</evidence>
<dbReference type="SUPFAM" id="SSF46785">
    <property type="entry name" value="Winged helix' DNA-binding domain"/>
    <property type="match status" value="1"/>
</dbReference>
<evidence type="ECO:0000256" key="1">
    <source>
        <dbReference type="ARBA" id="ARBA00004496"/>
    </source>
</evidence>
<comment type="similarity">
    <text evidence="2 7">Belongs to the ArgR family.</text>
</comment>
<keyword evidence="3 7" id="KW-0963">Cytoplasm</keyword>
<accession>A0A4V3IY62</accession>
<dbReference type="Pfam" id="PF01316">
    <property type="entry name" value="Arg_repressor"/>
    <property type="match status" value="1"/>
</dbReference>
<dbReference type="EMBL" id="SCFR01000027">
    <property type="protein sequence ID" value="TFF64917.1"/>
    <property type="molecule type" value="Genomic_DNA"/>
</dbReference>
<dbReference type="GO" id="GO:0034618">
    <property type="term" value="F:arginine binding"/>
    <property type="evidence" value="ECO:0007669"/>
    <property type="project" value="InterPro"/>
</dbReference>
<comment type="pathway">
    <text evidence="7">Amino-acid biosynthesis; L-arginine biosynthesis [regulation].</text>
</comment>
<dbReference type="UniPathway" id="UPA00068"/>
<sequence>MRKYDRQRIILTLIEDNVVETQDELTKLLKDNGIVATQATISRDIKELRITKVQTETGVYKYTVLDTMHDTLNERYNKIFRSAILSIRENRGRIIISTISYAASVAGQALTNRKIEGITGILAGYDNIIVEVGEDYDPKEIVEKIKEMIN</sequence>
<dbReference type="GO" id="GO:0051259">
    <property type="term" value="P:protein complex oligomerization"/>
    <property type="evidence" value="ECO:0007669"/>
    <property type="project" value="InterPro"/>
</dbReference>
<evidence type="ECO:0000259" key="9">
    <source>
        <dbReference type="Pfam" id="PF02863"/>
    </source>
</evidence>
<keyword evidence="4 7" id="KW-0805">Transcription regulation</keyword>
<feature type="domain" description="Arginine repressor DNA-binding" evidence="8">
    <location>
        <begin position="1"/>
        <end position="66"/>
    </location>
</feature>
<evidence type="ECO:0000256" key="6">
    <source>
        <dbReference type="ARBA" id="ARBA00023163"/>
    </source>
</evidence>
<dbReference type="PANTHER" id="PTHR34471:SF1">
    <property type="entry name" value="ARGININE REPRESSOR"/>
    <property type="match status" value="1"/>
</dbReference>
<proteinExistence type="inferred from homology"/>
<keyword evidence="11" id="KW-1185">Reference proteome</keyword>
<reference evidence="10 11" key="1">
    <citation type="submission" date="2019-01" db="EMBL/GenBank/DDBJ databases">
        <title>Draft Genome Sequences of Helcococcus ovis Strains Isolated from the Uterus and Vagina of Dairy Cows with Metritis.</title>
        <authorList>
            <person name="Cunha F."/>
            <person name="Jeon S.J."/>
            <person name="Kutzer P."/>
            <person name="Galvao K.N."/>
        </authorList>
    </citation>
    <scope>NUCLEOTIDE SEQUENCE [LARGE SCALE GENOMIC DNA]</scope>
    <source>
        <strain evidence="10 11">KG-37</strain>
    </source>
</reference>
<evidence type="ECO:0000313" key="10">
    <source>
        <dbReference type="EMBL" id="TFF64917.1"/>
    </source>
</evidence>
<dbReference type="RefSeq" id="WP_134710655.1">
    <property type="nucleotide sequence ID" value="NZ_CP119081.1"/>
</dbReference>
<keyword evidence="6 7" id="KW-0804">Transcription</keyword>
<dbReference type="InterPro" id="IPR001669">
    <property type="entry name" value="Arg_repress"/>
</dbReference>
<dbReference type="OrthoDB" id="9807089at2"/>
<name>A0A4V3IY62_9FIRM</name>
<dbReference type="GO" id="GO:0003677">
    <property type="term" value="F:DNA binding"/>
    <property type="evidence" value="ECO:0007669"/>
    <property type="project" value="UniProtKB-KW"/>
</dbReference>
<evidence type="ECO:0000313" key="11">
    <source>
        <dbReference type="Proteomes" id="UP000297454"/>
    </source>
</evidence>
<comment type="caution">
    <text evidence="10">The sequence shown here is derived from an EMBL/GenBank/DDBJ whole genome shotgun (WGS) entry which is preliminary data.</text>
</comment>
<dbReference type="InterPro" id="IPR036390">
    <property type="entry name" value="WH_DNA-bd_sf"/>
</dbReference>